<dbReference type="InterPro" id="IPR003029">
    <property type="entry name" value="S1_domain"/>
</dbReference>
<comment type="function">
    <text evidence="6">Probable RNase involved in rRNA stability through maturation and/or degradation of precursor rRNAs. Binds to RNA in loop regions with AU-rich sequences.</text>
</comment>
<dbReference type="PANTHER" id="PTHR39159:SF1">
    <property type="entry name" value="UPF0374 PROTEIN YGAC"/>
    <property type="match status" value="1"/>
</dbReference>
<evidence type="ECO:0000256" key="3">
    <source>
        <dbReference type="ARBA" id="ARBA00022759"/>
    </source>
</evidence>
<keyword evidence="2 6" id="KW-0540">Nuclease</keyword>
<evidence type="ECO:0000256" key="7">
    <source>
        <dbReference type="SAM" id="Coils"/>
    </source>
</evidence>
<dbReference type="AlphaFoldDB" id="A0A544QLX0"/>
<dbReference type="PIRSF" id="PIRSF018644">
    <property type="entry name" value="RNA-binding_FAU-1"/>
    <property type="match status" value="1"/>
</dbReference>
<dbReference type="InterPro" id="IPR035930">
    <property type="entry name" value="FomD-like_sf"/>
</dbReference>
<keyword evidence="4 6" id="KW-0378">Hydrolase</keyword>
<dbReference type="InterPro" id="IPR050212">
    <property type="entry name" value="Ntdp-like"/>
</dbReference>
<evidence type="ECO:0000313" key="9">
    <source>
        <dbReference type="EMBL" id="TQQ79585.1"/>
    </source>
</evidence>
<evidence type="ECO:0000256" key="4">
    <source>
        <dbReference type="ARBA" id="ARBA00022801"/>
    </source>
</evidence>
<dbReference type="PROSITE" id="PS50126">
    <property type="entry name" value="S1"/>
    <property type="match status" value="1"/>
</dbReference>
<dbReference type="RefSeq" id="WP_142444173.1">
    <property type="nucleotide sequence ID" value="NZ_SESI01000003.1"/>
</dbReference>
<dbReference type="Proteomes" id="UP000315385">
    <property type="component" value="Unassembled WGS sequence"/>
</dbReference>
<evidence type="ECO:0000256" key="6">
    <source>
        <dbReference type="HAMAP-Rule" id="MF_01910"/>
    </source>
</evidence>
<feature type="coiled-coil region" evidence="7">
    <location>
        <begin position="211"/>
        <end position="238"/>
    </location>
</feature>
<dbReference type="Pfam" id="PF04167">
    <property type="entry name" value="DUF402"/>
    <property type="match status" value="1"/>
</dbReference>
<dbReference type="Pfam" id="PF00575">
    <property type="entry name" value="S1"/>
    <property type="match status" value="1"/>
</dbReference>
<organism evidence="9 10">
    <name type="scientific">Halonotius roseus</name>
    <dbReference type="NCBI Taxonomy" id="2511997"/>
    <lineage>
        <taxon>Archaea</taxon>
        <taxon>Methanobacteriati</taxon>
        <taxon>Methanobacteriota</taxon>
        <taxon>Stenosarchaea group</taxon>
        <taxon>Halobacteria</taxon>
        <taxon>Halobacteriales</taxon>
        <taxon>Haloferacaceae</taxon>
        <taxon>Halonotius</taxon>
    </lineage>
</organism>
<dbReference type="SUPFAM" id="SSF50249">
    <property type="entry name" value="Nucleic acid-binding proteins"/>
    <property type="match status" value="1"/>
</dbReference>
<evidence type="ECO:0000256" key="2">
    <source>
        <dbReference type="ARBA" id="ARBA00022722"/>
    </source>
</evidence>
<dbReference type="HAMAP" id="MF_01910">
    <property type="entry name" value="RNA_binding_AU_1"/>
    <property type="match status" value="1"/>
</dbReference>
<evidence type="ECO:0000259" key="8">
    <source>
        <dbReference type="PROSITE" id="PS50126"/>
    </source>
</evidence>
<evidence type="ECO:0000313" key="10">
    <source>
        <dbReference type="Proteomes" id="UP000315385"/>
    </source>
</evidence>
<protein>
    <recommendedName>
        <fullName evidence="6">Probable ribonuclease FAU-1</fullName>
        <ecNumber evidence="6">3.1.26.-</ecNumber>
    </recommendedName>
    <alternativeName>
        <fullName evidence="6">RNA-binding protein FAU-1</fullName>
    </alternativeName>
</protein>
<dbReference type="Gene3D" id="2.40.380.10">
    <property type="entry name" value="FomD-like"/>
    <property type="match status" value="1"/>
</dbReference>
<dbReference type="GO" id="GO:0006364">
    <property type="term" value="P:rRNA processing"/>
    <property type="evidence" value="ECO:0007669"/>
    <property type="project" value="UniProtKB-UniRule"/>
</dbReference>
<comment type="similarity">
    <text evidence="6">Belongs to the FAU-1 family.</text>
</comment>
<dbReference type="SMART" id="SM00316">
    <property type="entry name" value="S1"/>
    <property type="match status" value="1"/>
</dbReference>
<accession>A0A544QLX0</accession>
<comment type="caution">
    <text evidence="9">The sequence shown here is derived from an EMBL/GenBank/DDBJ whole genome shotgun (WGS) entry which is preliminary data.</text>
</comment>
<dbReference type="OrthoDB" id="84798at2157"/>
<keyword evidence="1 6" id="KW-0698">rRNA processing</keyword>
<feature type="domain" description="S1 motif" evidence="8">
    <location>
        <begin position="98"/>
        <end position="162"/>
    </location>
</feature>
<dbReference type="InterPro" id="IPR007295">
    <property type="entry name" value="DUF402"/>
</dbReference>
<dbReference type="EMBL" id="SESI01000003">
    <property type="protein sequence ID" value="TQQ79585.1"/>
    <property type="molecule type" value="Genomic_DNA"/>
</dbReference>
<name>A0A544QLX0_9EURY</name>
<keyword evidence="5 6" id="KW-0694">RNA-binding</keyword>
<dbReference type="InterPro" id="IPR012340">
    <property type="entry name" value="NA-bd_OB-fold"/>
</dbReference>
<proteinExistence type="inferred from homology"/>
<dbReference type="PANTHER" id="PTHR39159">
    <property type="match status" value="1"/>
</dbReference>
<evidence type="ECO:0000256" key="1">
    <source>
        <dbReference type="ARBA" id="ARBA00022552"/>
    </source>
</evidence>
<dbReference type="EC" id="3.1.26.-" evidence="6"/>
<dbReference type="GO" id="GO:0035925">
    <property type="term" value="F:mRNA 3'-UTR AU-rich region binding"/>
    <property type="evidence" value="ECO:0007669"/>
    <property type="project" value="UniProtKB-UniRule"/>
</dbReference>
<evidence type="ECO:0000256" key="5">
    <source>
        <dbReference type="ARBA" id="ARBA00022884"/>
    </source>
</evidence>
<keyword evidence="3 6" id="KW-0255">Endonuclease</keyword>
<gene>
    <name evidence="6" type="primary">fau-1</name>
    <name evidence="9" type="ORF">EWF95_11275</name>
</gene>
<reference evidence="9 10" key="1">
    <citation type="submission" date="2019-02" db="EMBL/GenBank/DDBJ databases">
        <title>Halonotius sp. a new haloqrchaeon isolated from saline water.</title>
        <authorList>
            <person name="Duran-Viseras A."/>
            <person name="Sanchez-Porro C."/>
            <person name="Ventosa A."/>
        </authorList>
    </citation>
    <scope>NUCLEOTIDE SEQUENCE [LARGE SCALE GENOMIC DNA]</scope>
    <source>
        <strain evidence="9 10">F9-27</strain>
    </source>
</reference>
<dbReference type="GO" id="GO:0016891">
    <property type="term" value="F:RNA endonuclease activity producing 5'-phosphomonoesters, hydrolytic mechanism"/>
    <property type="evidence" value="ECO:0007669"/>
    <property type="project" value="UniProtKB-UniRule"/>
</dbReference>
<dbReference type="InterPro" id="IPR016730">
    <property type="entry name" value="RNA-bd_FAU-1"/>
</dbReference>
<keyword evidence="7" id="KW-0175">Coiled coil</keyword>
<sequence length="489" mass="52538">MSEPTTDDHRVRIRGIYTTALTKLALDTGWRVVDASAPIERRFDADLEDGGHDVAIETTADRQGVGVAGAPAAVETVTSRLAVIGIDTCWWSDPAPVGAVVDGQVTDTTGRGAIVDLGSTEGYLPFAAVESHIDTGDTVRVQVRESTPPWAGDRRRLDGGIRVSTDLVTLLPEEGSATVDSHDDAAARELLGMADLMDIDAPDGWRIQWHHAATEASMDELRAALETATEQAETVAEELAGDTGGDAAGEANKNETPREVFSQRAGAWCWFGRESRFALDGIRREVTDTMAGHHRIKAGSDGASAAVDLVESLCSTDELGDADADFPFAVVADNFGPTVGDNIEINHGKPDGRLFSLGSGTVTERDADSITLVRELSGGGRYDGLDVPRSDGDTATTTFQEGRWWYPTVYRDRNEELIGTYVNVCTPLECFPDGVRYIDLHVDVLKYPDGTVERVDDDELDEAVDEGEITEELAEKARAVATALETSLS</sequence>
<dbReference type="SUPFAM" id="SSF159234">
    <property type="entry name" value="FomD-like"/>
    <property type="match status" value="1"/>
</dbReference>
<keyword evidence="10" id="KW-1185">Reference proteome</keyword>